<gene>
    <name evidence="1" type="ORF">AKN88_02350</name>
</gene>
<evidence type="ECO:0000313" key="1">
    <source>
        <dbReference type="EMBL" id="AKX58902.1"/>
    </source>
</evidence>
<name>A0A0K1XCJ9_9GAMM</name>
<proteinExistence type="predicted"/>
<reference evidence="1 2" key="1">
    <citation type="journal article" date="2015" name="Genome Announc.">
        <title>Genome Sequences of Oblitimonas alkaliphila gen. nov. sp. nov. (Proposed), a Novel Bacterium of the Pseudomonadaceae Family.</title>
        <authorList>
            <person name="Lauer A.C."/>
            <person name="Nicholson A.C."/>
            <person name="Humrighouse B.W."/>
            <person name="Emery B."/>
            <person name="Drobish A."/>
            <person name="Juieng P."/>
            <person name="Loparev V."/>
            <person name="McQuiston J.R."/>
        </authorList>
    </citation>
    <scope>NUCLEOTIDE SEQUENCE [LARGE SCALE GENOMIC DNA]</scope>
    <source>
        <strain evidence="1 2">E5571</strain>
    </source>
</reference>
<evidence type="ECO:0000313" key="2">
    <source>
        <dbReference type="Proteomes" id="UP000063953"/>
    </source>
</evidence>
<protein>
    <submittedName>
        <fullName evidence="1">Topoisomerase II</fullName>
    </submittedName>
</protein>
<dbReference type="EMBL" id="CP012365">
    <property type="protein sequence ID" value="AKX58902.1"/>
    <property type="molecule type" value="Genomic_DNA"/>
</dbReference>
<dbReference type="STRING" id="1697053.AKN87_04325"/>
<sequence length="91" mass="10196">MKSGFELILENADGELSQVECGRFAIKWQGKEIWVQHVGDGQLLMGVEVEEEDTEYANLVIRPLATNLMSLQLEMDPADAEEHVHGSDCNH</sequence>
<keyword evidence="1" id="KW-0413">Isomerase</keyword>
<organism evidence="1 2">
    <name type="scientific">Thiopseudomonas alkaliphila</name>
    <dbReference type="NCBI Taxonomy" id="1697053"/>
    <lineage>
        <taxon>Bacteria</taxon>
        <taxon>Pseudomonadati</taxon>
        <taxon>Pseudomonadota</taxon>
        <taxon>Gammaproteobacteria</taxon>
        <taxon>Pseudomonadales</taxon>
        <taxon>Pseudomonadaceae</taxon>
        <taxon>Thiopseudomonas</taxon>
    </lineage>
</organism>
<dbReference type="RefSeq" id="WP_053099813.1">
    <property type="nucleotide sequence ID" value="NZ_CP012365.1"/>
</dbReference>
<dbReference type="GO" id="GO:0016853">
    <property type="term" value="F:isomerase activity"/>
    <property type="evidence" value="ECO:0007669"/>
    <property type="project" value="UniProtKB-KW"/>
</dbReference>
<dbReference type="Proteomes" id="UP000063953">
    <property type="component" value="Chromosome"/>
</dbReference>
<dbReference type="AlphaFoldDB" id="A0A0K1XCJ9"/>
<keyword evidence="2" id="KW-1185">Reference proteome</keyword>
<accession>A0A0K1XCJ9</accession>